<dbReference type="RefSeq" id="WP_176976501.1">
    <property type="nucleotide sequence ID" value="NZ_JABZEO010000006.1"/>
</dbReference>
<sequence>MKIILNGAPREIADGMRVSELVEYLELLGQRFAIEVNAELVPRSRFAEHRLAVGDRVEIIQAVGGG</sequence>
<organism evidence="1 2">
    <name type="scientific">Allochromatium humboldtianum</name>
    <dbReference type="NCBI Taxonomy" id="504901"/>
    <lineage>
        <taxon>Bacteria</taxon>
        <taxon>Pseudomonadati</taxon>
        <taxon>Pseudomonadota</taxon>
        <taxon>Gammaproteobacteria</taxon>
        <taxon>Chromatiales</taxon>
        <taxon>Chromatiaceae</taxon>
        <taxon>Allochromatium</taxon>
    </lineage>
</organism>
<dbReference type="PANTHER" id="PTHR34472:SF1">
    <property type="entry name" value="SULFUR CARRIER PROTEIN THIS"/>
    <property type="match status" value="1"/>
</dbReference>
<dbReference type="PANTHER" id="PTHR34472">
    <property type="entry name" value="SULFUR CARRIER PROTEIN THIS"/>
    <property type="match status" value="1"/>
</dbReference>
<dbReference type="CDD" id="cd00565">
    <property type="entry name" value="Ubl_ThiS"/>
    <property type="match status" value="1"/>
</dbReference>
<name>A0A850RFN0_9GAMM</name>
<dbReference type="Gene3D" id="3.10.20.30">
    <property type="match status" value="1"/>
</dbReference>
<accession>A0A850RFN0</accession>
<dbReference type="InterPro" id="IPR003749">
    <property type="entry name" value="ThiS/MoaD-like"/>
</dbReference>
<proteinExistence type="predicted"/>
<gene>
    <name evidence="1" type="primary">thiS</name>
    <name evidence="1" type="ORF">HW932_10800</name>
</gene>
<dbReference type="InterPro" id="IPR012675">
    <property type="entry name" value="Beta-grasp_dom_sf"/>
</dbReference>
<dbReference type="Pfam" id="PF02597">
    <property type="entry name" value="ThiS"/>
    <property type="match status" value="1"/>
</dbReference>
<dbReference type="SUPFAM" id="SSF54285">
    <property type="entry name" value="MoaD/ThiS"/>
    <property type="match status" value="1"/>
</dbReference>
<comment type="caution">
    <text evidence="1">The sequence shown here is derived from an EMBL/GenBank/DDBJ whole genome shotgun (WGS) entry which is preliminary data.</text>
</comment>
<dbReference type="EMBL" id="JABZEO010000006">
    <property type="protein sequence ID" value="NVZ09750.1"/>
    <property type="molecule type" value="Genomic_DNA"/>
</dbReference>
<evidence type="ECO:0000313" key="2">
    <source>
        <dbReference type="Proteomes" id="UP000592294"/>
    </source>
</evidence>
<evidence type="ECO:0000313" key="1">
    <source>
        <dbReference type="EMBL" id="NVZ09750.1"/>
    </source>
</evidence>
<dbReference type="NCBIfam" id="TIGR01683">
    <property type="entry name" value="thiS"/>
    <property type="match status" value="1"/>
</dbReference>
<protein>
    <submittedName>
        <fullName evidence="1">Sulfur carrier protein ThiS</fullName>
    </submittedName>
</protein>
<dbReference type="InterPro" id="IPR010035">
    <property type="entry name" value="Thi_S"/>
</dbReference>
<dbReference type="InterPro" id="IPR016155">
    <property type="entry name" value="Mopterin_synth/thiamin_S_b"/>
</dbReference>
<reference evidence="1 2" key="1">
    <citation type="submission" date="2020-06" db="EMBL/GenBank/DDBJ databases">
        <title>Whole-genome sequence of Allochromatium humboldtianum DSM 21881, type strain.</title>
        <authorList>
            <person name="Kyndt J.A."/>
            <person name="Meyer T.E."/>
        </authorList>
    </citation>
    <scope>NUCLEOTIDE SEQUENCE [LARGE SCALE GENOMIC DNA]</scope>
    <source>
        <strain evidence="1 2">DSM 21881</strain>
    </source>
</reference>
<dbReference type="Proteomes" id="UP000592294">
    <property type="component" value="Unassembled WGS sequence"/>
</dbReference>
<keyword evidence="2" id="KW-1185">Reference proteome</keyword>
<dbReference type="AlphaFoldDB" id="A0A850RFN0"/>